<dbReference type="CDD" id="cd20071">
    <property type="entry name" value="SET_SMYD"/>
    <property type="match status" value="1"/>
</dbReference>
<feature type="compositionally biased region" description="Low complexity" evidence="5">
    <location>
        <begin position="78"/>
        <end position="91"/>
    </location>
</feature>
<dbReference type="GO" id="GO:0046975">
    <property type="term" value="F:histone H3K36 methyltransferase activity"/>
    <property type="evidence" value="ECO:0007669"/>
    <property type="project" value="EnsemblPlants"/>
</dbReference>
<organism evidence="8 9">
    <name type="scientific">Triticum turgidum subsp. durum</name>
    <name type="common">Durum wheat</name>
    <name type="synonym">Triticum durum</name>
    <dbReference type="NCBI Taxonomy" id="4567"/>
    <lineage>
        <taxon>Eukaryota</taxon>
        <taxon>Viridiplantae</taxon>
        <taxon>Streptophyta</taxon>
        <taxon>Embryophyta</taxon>
        <taxon>Tracheophyta</taxon>
        <taxon>Spermatophyta</taxon>
        <taxon>Magnoliopsida</taxon>
        <taxon>Liliopsida</taxon>
        <taxon>Poales</taxon>
        <taxon>Poaceae</taxon>
        <taxon>BOP clade</taxon>
        <taxon>Pooideae</taxon>
        <taxon>Triticodae</taxon>
        <taxon>Triticeae</taxon>
        <taxon>Triticinae</taxon>
        <taxon>Triticum</taxon>
    </lineage>
</organism>
<evidence type="ECO:0000313" key="8">
    <source>
        <dbReference type="EMBL" id="VAH52302.1"/>
    </source>
</evidence>
<keyword evidence="3" id="KW-0862">Zinc</keyword>
<keyword evidence="2 4" id="KW-0863">Zinc-finger</keyword>
<dbReference type="PROSITE" id="PS50280">
    <property type="entry name" value="SET"/>
    <property type="match status" value="1"/>
</dbReference>
<dbReference type="InterPro" id="IPR046341">
    <property type="entry name" value="SET_dom_sf"/>
</dbReference>
<evidence type="ECO:0000256" key="3">
    <source>
        <dbReference type="ARBA" id="ARBA00022833"/>
    </source>
</evidence>
<evidence type="ECO:0000259" key="7">
    <source>
        <dbReference type="PROSITE" id="PS50865"/>
    </source>
</evidence>
<feature type="domain" description="SET" evidence="6">
    <location>
        <begin position="129"/>
        <end position="525"/>
    </location>
</feature>
<dbReference type="GO" id="GO:0005634">
    <property type="term" value="C:nucleus"/>
    <property type="evidence" value="ECO:0007669"/>
    <property type="project" value="EnsemblPlants"/>
</dbReference>
<dbReference type="AlphaFoldDB" id="A0A9R1PYS9"/>
<dbReference type="Pfam" id="PF01753">
    <property type="entry name" value="zf-MYND"/>
    <property type="match status" value="1"/>
</dbReference>
<dbReference type="InterPro" id="IPR044237">
    <property type="entry name" value="ATXR2-like"/>
</dbReference>
<dbReference type="Pfam" id="PF00856">
    <property type="entry name" value="SET"/>
    <property type="match status" value="1"/>
</dbReference>
<dbReference type="PANTHER" id="PTHR47436:SF1">
    <property type="entry name" value="SET DOMAIN-CONTAINING PROTEIN"/>
    <property type="match status" value="1"/>
</dbReference>
<evidence type="ECO:0000256" key="4">
    <source>
        <dbReference type="PROSITE-ProRule" id="PRU00134"/>
    </source>
</evidence>
<feature type="domain" description="MYND-type" evidence="7">
    <location>
        <begin position="218"/>
        <end position="288"/>
    </location>
</feature>
<dbReference type="SUPFAM" id="SSF144232">
    <property type="entry name" value="HIT/MYND zinc finger-like"/>
    <property type="match status" value="1"/>
</dbReference>
<dbReference type="PROSITE" id="PS50865">
    <property type="entry name" value="ZF_MYND_2"/>
    <property type="match status" value="1"/>
</dbReference>
<dbReference type="Gene3D" id="6.10.140.2220">
    <property type="match status" value="1"/>
</dbReference>
<dbReference type="GO" id="GO:0040029">
    <property type="term" value="P:epigenetic regulation of gene expression"/>
    <property type="evidence" value="ECO:0007669"/>
    <property type="project" value="EnsemblPlants"/>
</dbReference>
<accession>A0A9R1PYS9</accession>
<evidence type="ECO:0000259" key="6">
    <source>
        <dbReference type="PROSITE" id="PS50280"/>
    </source>
</evidence>
<dbReference type="GO" id="GO:0010311">
    <property type="term" value="P:lateral root formation"/>
    <property type="evidence" value="ECO:0007669"/>
    <property type="project" value="EnsemblPlants"/>
</dbReference>
<dbReference type="PANTHER" id="PTHR47436">
    <property type="entry name" value="HISTONE-LYSINE N-METHYLTRANSFERASE ATXR2"/>
    <property type="match status" value="1"/>
</dbReference>
<evidence type="ECO:0000313" key="9">
    <source>
        <dbReference type="Proteomes" id="UP000324705"/>
    </source>
</evidence>
<reference evidence="8 9" key="1">
    <citation type="submission" date="2017-09" db="EMBL/GenBank/DDBJ databases">
        <authorList>
            <consortium name="International Durum Wheat Genome Sequencing Consortium (IDWGSC)"/>
            <person name="Milanesi L."/>
        </authorList>
    </citation>
    <scope>NUCLEOTIDE SEQUENCE [LARGE SCALE GENOMIC DNA]</scope>
    <source>
        <strain evidence="9">cv. Svevo</strain>
    </source>
</reference>
<sequence length="556" mass="61596">MRLTLSTVESVFLAEHQTCPQRNLLYAFAAQTPILAPTKPTSSTKPTKPQEPTARERGAAATGGGRTGRSRRNHQPDAGGMARSGRRSGASPCDLDREFAPQIAQLLAAPPPQSAQEYYEELIQSKKHDGIRVNYKGNHGKGVCANKDFAEGDLILKDQILVGAQHSLNKIDCVVCSYCFRFIGSVEFQIGHRLYFQSIASSIGCSSERHCHGSDVGSSTCSSGVTKEKSSTLPEEVIESLITGDVSLPFSDHFALPEIVACQGCEEERYCSQSCADSDWESYHSLLCAGPNTEPPRRSALHKFVEHANETNDIFLVAAKAITFTMLRYKKLKRQNDFQNKSAESNFSLLMEAWKPLSMGFKKRWWDYVALPEDVDASDEDSFRQEIRDLAFTSLKLLKDAIFDAECAPLFSLEVYGHIIGMFELNNLDLVVASPVEDYFIHIDDLPDDKKEEAEKATAPLLDALDDDYAVPCDGTAFFPLQSCMNHSCCPNAKAFKRDEDNDGHAVIIALGPISKGEEITISYIDEDLPYEERQAELADYGFTCTCSKCQEEKPN</sequence>
<gene>
    <name evidence="8" type="ORF">TRITD_2Bv1G227170</name>
</gene>
<evidence type="ECO:0000256" key="2">
    <source>
        <dbReference type="ARBA" id="ARBA00022771"/>
    </source>
</evidence>
<dbReference type="SUPFAM" id="SSF82199">
    <property type="entry name" value="SET domain"/>
    <property type="match status" value="1"/>
</dbReference>
<name>A0A9R1PYS9_TRITD</name>
<evidence type="ECO:0000256" key="1">
    <source>
        <dbReference type="ARBA" id="ARBA00022723"/>
    </source>
</evidence>
<dbReference type="GO" id="GO:0062211">
    <property type="term" value="P:root regeneration"/>
    <property type="evidence" value="ECO:0007669"/>
    <property type="project" value="EnsemblPlants"/>
</dbReference>
<feature type="compositionally biased region" description="Low complexity" evidence="5">
    <location>
        <begin position="37"/>
        <end position="47"/>
    </location>
</feature>
<dbReference type="EMBL" id="LT934114">
    <property type="protein sequence ID" value="VAH52302.1"/>
    <property type="molecule type" value="Genomic_DNA"/>
</dbReference>
<protein>
    <recommendedName>
        <fullName evidence="10">SET domain-containing protein</fullName>
    </recommendedName>
</protein>
<evidence type="ECO:0008006" key="10">
    <source>
        <dbReference type="Google" id="ProtNLM"/>
    </source>
</evidence>
<dbReference type="Gene3D" id="2.170.270.10">
    <property type="entry name" value="SET domain"/>
    <property type="match status" value="1"/>
</dbReference>
<dbReference type="Proteomes" id="UP000324705">
    <property type="component" value="Chromosome 2B"/>
</dbReference>
<dbReference type="GO" id="GO:0008270">
    <property type="term" value="F:zinc ion binding"/>
    <property type="evidence" value="ECO:0007669"/>
    <property type="project" value="UniProtKB-KW"/>
</dbReference>
<dbReference type="InterPro" id="IPR001214">
    <property type="entry name" value="SET_dom"/>
</dbReference>
<dbReference type="GO" id="GO:1990110">
    <property type="term" value="P:callus formation"/>
    <property type="evidence" value="ECO:0007669"/>
    <property type="project" value="EnsemblPlants"/>
</dbReference>
<dbReference type="Gramene" id="TRITD2Bv1G227170.2">
    <property type="protein sequence ID" value="TRITD2Bv1G227170.2"/>
    <property type="gene ID" value="TRITD2Bv1G227170"/>
</dbReference>
<keyword evidence="1" id="KW-0479">Metal-binding</keyword>
<keyword evidence="9" id="KW-1185">Reference proteome</keyword>
<dbReference type="InterPro" id="IPR002893">
    <property type="entry name" value="Znf_MYND"/>
</dbReference>
<dbReference type="OMA" id="ENCFVPL"/>
<feature type="region of interest" description="Disordered" evidence="5">
    <location>
        <begin position="36"/>
        <end position="94"/>
    </location>
</feature>
<proteinExistence type="predicted"/>
<evidence type="ECO:0000256" key="5">
    <source>
        <dbReference type="SAM" id="MobiDB-lite"/>
    </source>
</evidence>